<comment type="similarity">
    <text evidence="2">Belongs to the protein prenyltransferase subunit beta family.</text>
</comment>
<evidence type="ECO:0000313" key="9">
    <source>
        <dbReference type="EMBL" id="KAF2156795.1"/>
    </source>
</evidence>
<evidence type="ECO:0000256" key="1">
    <source>
        <dbReference type="ARBA" id="ARBA00001947"/>
    </source>
</evidence>
<dbReference type="GO" id="GO:0046872">
    <property type="term" value="F:metal ion binding"/>
    <property type="evidence" value="ECO:0007669"/>
    <property type="project" value="UniProtKB-KW"/>
</dbReference>
<evidence type="ECO:0000256" key="2">
    <source>
        <dbReference type="ARBA" id="ARBA00010497"/>
    </source>
</evidence>
<evidence type="ECO:0000313" key="10">
    <source>
        <dbReference type="Proteomes" id="UP000799439"/>
    </source>
</evidence>
<name>A0A9P4MJ66_9PEZI</name>
<dbReference type="Pfam" id="PF00432">
    <property type="entry name" value="Prenyltrans"/>
    <property type="match status" value="1"/>
</dbReference>
<accession>A0A9P4MJ66</accession>
<keyword evidence="4 9" id="KW-0808">Transferase</keyword>
<keyword evidence="6" id="KW-0677">Repeat</keyword>
<dbReference type="EMBL" id="ML996081">
    <property type="protein sequence ID" value="KAF2156795.1"/>
    <property type="molecule type" value="Genomic_DNA"/>
</dbReference>
<evidence type="ECO:0000256" key="6">
    <source>
        <dbReference type="ARBA" id="ARBA00022737"/>
    </source>
</evidence>
<evidence type="ECO:0000256" key="5">
    <source>
        <dbReference type="ARBA" id="ARBA00022723"/>
    </source>
</evidence>
<dbReference type="AlphaFoldDB" id="A0A9P4MJ66"/>
<dbReference type="PANTHER" id="PTHR11774:SF4">
    <property type="entry name" value="GERANYLGERANYL TRANSFERASE TYPE-1 SUBUNIT BETA"/>
    <property type="match status" value="1"/>
</dbReference>
<organism evidence="9 10">
    <name type="scientific">Myriangium duriaei CBS 260.36</name>
    <dbReference type="NCBI Taxonomy" id="1168546"/>
    <lineage>
        <taxon>Eukaryota</taxon>
        <taxon>Fungi</taxon>
        <taxon>Dikarya</taxon>
        <taxon>Ascomycota</taxon>
        <taxon>Pezizomycotina</taxon>
        <taxon>Dothideomycetes</taxon>
        <taxon>Dothideomycetidae</taxon>
        <taxon>Myriangiales</taxon>
        <taxon>Myriangiaceae</taxon>
        <taxon>Myriangium</taxon>
    </lineage>
</organism>
<reference evidence="9" key="1">
    <citation type="journal article" date="2020" name="Stud. Mycol.">
        <title>101 Dothideomycetes genomes: a test case for predicting lifestyles and emergence of pathogens.</title>
        <authorList>
            <person name="Haridas S."/>
            <person name="Albert R."/>
            <person name="Binder M."/>
            <person name="Bloem J."/>
            <person name="Labutti K."/>
            <person name="Salamov A."/>
            <person name="Andreopoulos B."/>
            <person name="Baker S."/>
            <person name="Barry K."/>
            <person name="Bills G."/>
            <person name="Bluhm B."/>
            <person name="Cannon C."/>
            <person name="Castanera R."/>
            <person name="Culley D."/>
            <person name="Daum C."/>
            <person name="Ezra D."/>
            <person name="Gonzalez J."/>
            <person name="Henrissat B."/>
            <person name="Kuo A."/>
            <person name="Liang C."/>
            <person name="Lipzen A."/>
            <person name="Lutzoni F."/>
            <person name="Magnuson J."/>
            <person name="Mondo S."/>
            <person name="Nolan M."/>
            <person name="Ohm R."/>
            <person name="Pangilinan J."/>
            <person name="Park H.-J."/>
            <person name="Ramirez L."/>
            <person name="Alfaro M."/>
            <person name="Sun H."/>
            <person name="Tritt A."/>
            <person name="Yoshinaga Y."/>
            <person name="Zwiers L.-H."/>
            <person name="Turgeon B."/>
            <person name="Goodwin S."/>
            <person name="Spatafora J."/>
            <person name="Crous P."/>
            <person name="Grigoriev I."/>
        </authorList>
    </citation>
    <scope>NUCLEOTIDE SEQUENCE</scope>
    <source>
        <strain evidence="9">CBS 260.36</strain>
    </source>
</reference>
<feature type="domain" description="Prenyltransferase alpha-alpha toroid" evidence="8">
    <location>
        <begin position="20"/>
        <end position="422"/>
    </location>
</feature>
<keyword evidence="3" id="KW-0637">Prenyltransferase</keyword>
<dbReference type="Proteomes" id="UP000799439">
    <property type="component" value="Unassembled WGS sequence"/>
</dbReference>
<keyword evidence="7" id="KW-0862">Zinc</keyword>
<dbReference type="SUPFAM" id="SSF48239">
    <property type="entry name" value="Terpenoid cyclases/Protein prenyltransferases"/>
    <property type="match status" value="1"/>
</dbReference>
<dbReference type="OrthoDB" id="24893at2759"/>
<dbReference type="InterPro" id="IPR008930">
    <property type="entry name" value="Terpenoid_cyclase/PrenylTrfase"/>
</dbReference>
<dbReference type="InterPro" id="IPR001330">
    <property type="entry name" value="Prenyltrans"/>
</dbReference>
<protein>
    <submittedName>
        <fullName evidence="9">Geranylgeranyl transferase</fullName>
    </submittedName>
</protein>
<evidence type="ECO:0000256" key="4">
    <source>
        <dbReference type="ARBA" id="ARBA00022679"/>
    </source>
</evidence>
<comment type="caution">
    <text evidence="9">The sequence shown here is derived from an EMBL/GenBank/DDBJ whole genome shotgun (WGS) entry which is preliminary data.</text>
</comment>
<dbReference type="GO" id="GO:0004662">
    <property type="term" value="F:CAAX-protein geranylgeranyltransferase activity"/>
    <property type="evidence" value="ECO:0007669"/>
    <property type="project" value="TreeGrafter"/>
</dbReference>
<sequence length="443" mass="48993">MGPEQPVHSAHLDLDRSPRLDSKRHTKYFLRCLKTYLPHPYTSNDSNRLSLAFFIIAALDVLDQLDETTTPQERADYINWVYSNQHPDGGFRGFPGSDLGPLRNPDNAGWDPAHVPGTYFALCLLLILDDDFERLDRKKCLEWLVQMQREDGSFGETLFDGTVQGGRDSRFGYCAAGVRYILAGPSPKPGQADINVDKLVDCIRLAESYDGGISDAPFHESHAGLTFCGLSALSLLGRLSSSLRYPSESSKHNSSFPTGPSDPEATVRWLVSRQTATISDDDGFDTKCDETDTPETCHDAHTFVGPNHHPTAAGQMSLDAKPSLSFDIQWTGMNGRCNKVADTCYAFWAGASLKILNHSSLPHELSLRKWLLERTAHSALGGFGKIAGDLPDVYHSYLALAVLSMMNMKEDGLVPLDPTMCISTRAKDRLRPLWERWGVLGTS</sequence>
<evidence type="ECO:0000256" key="3">
    <source>
        <dbReference type="ARBA" id="ARBA00022602"/>
    </source>
</evidence>
<dbReference type="GO" id="GO:0005953">
    <property type="term" value="C:CAAX-protein geranylgeranyltransferase complex"/>
    <property type="evidence" value="ECO:0007669"/>
    <property type="project" value="TreeGrafter"/>
</dbReference>
<gene>
    <name evidence="9" type="ORF">K461DRAFT_289173</name>
</gene>
<comment type="cofactor">
    <cofactor evidence="1">
        <name>Zn(2+)</name>
        <dbReference type="ChEBI" id="CHEBI:29105"/>
    </cofactor>
</comment>
<dbReference type="PANTHER" id="PTHR11774">
    <property type="entry name" value="GERANYLGERANYL TRANSFERASE TYPE BETA SUBUNIT"/>
    <property type="match status" value="1"/>
</dbReference>
<keyword evidence="10" id="KW-1185">Reference proteome</keyword>
<evidence type="ECO:0000256" key="7">
    <source>
        <dbReference type="ARBA" id="ARBA00022833"/>
    </source>
</evidence>
<dbReference type="InterPro" id="IPR045089">
    <property type="entry name" value="PGGT1B-like"/>
</dbReference>
<evidence type="ECO:0000259" key="8">
    <source>
        <dbReference type="Pfam" id="PF00432"/>
    </source>
</evidence>
<proteinExistence type="inferred from homology"/>
<dbReference type="Gene3D" id="1.50.10.20">
    <property type="match status" value="1"/>
</dbReference>
<keyword evidence="5" id="KW-0479">Metal-binding</keyword>